<proteinExistence type="predicted"/>
<name>A0ABT4TTR6_9ACTN</name>
<dbReference type="PANTHER" id="PTHR43877:SF2">
    <property type="entry name" value="AMINOALKYLPHOSPHONATE N-ACETYLTRANSFERASE-RELATED"/>
    <property type="match status" value="1"/>
</dbReference>
<sequence>MGAVAGRTGGLTVRVADMGDPGVAPMLDGLAAEYTARYGHQAAERELTGTPDAAFSAPGGGVVLVEDGGRAVAGGAFLRKDARTAEFKRIWTDAARRRQGLGRRAMAALEGAAARRGYLRAHLTTGPEQPEAVAMYERLGYTLSSEEGTDPEGRRIYFAFAKDLAAPGERCADPGAGGHSGVRAGGASYD</sequence>
<protein>
    <submittedName>
        <fullName evidence="5">GNAT family N-acetyltransferase</fullName>
    </submittedName>
</protein>
<evidence type="ECO:0000256" key="3">
    <source>
        <dbReference type="SAM" id="MobiDB-lite"/>
    </source>
</evidence>
<evidence type="ECO:0000259" key="4">
    <source>
        <dbReference type="PROSITE" id="PS51186"/>
    </source>
</evidence>
<dbReference type="Pfam" id="PF00583">
    <property type="entry name" value="Acetyltransf_1"/>
    <property type="match status" value="1"/>
</dbReference>
<evidence type="ECO:0000313" key="5">
    <source>
        <dbReference type="EMBL" id="MDA2808082.1"/>
    </source>
</evidence>
<keyword evidence="6" id="KW-1185">Reference proteome</keyword>
<reference evidence="5" key="1">
    <citation type="submission" date="2023-01" db="EMBL/GenBank/DDBJ databases">
        <title>Draft genome sequence of Nocardiopsis sp. LSu2-4 isolated from halophytes.</title>
        <authorList>
            <person name="Duangmal K."/>
            <person name="Chantavorakit T."/>
        </authorList>
    </citation>
    <scope>NUCLEOTIDE SEQUENCE</scope>
    <source>
        <strain evidence="5">LSu2-4</strain>
    </source>
</reference>
<evidence type="ECO:0000256" key="1">
    <source>
        <dbReference type="ARBA" id="ARBA00022679"/>
    </source>
</evidence>
<accession>A0ABT4TTR6</accession>
<dbReference type="PANTHER" id="PTHR43877">
    <property type="entry name" value="AMINOALKYLPHOSPHONATE N-ACETYLTRANSFERASE-RELATED-RELATED"/>
    <property type="match status" value="1"/>
</dbReference>
<keyword evidence="2" id="KW-0012">Acyltransferase</keyword>
<evidence type="ECO:0000313" key="6">
    <source>
        <dbReference type="Proteomes" id="UP001165685"/>
    </source>
</evidence>
<feature type="compositionally biased region" description="Gly residues" evidence="3">
    <location>
        <begin position="175"/>
        <end position="184"/>
    </location>
</feature>
<comment type="caution">
    <text evidence="5">The sequence shown here is derived from an EMBL/GenBank/DDBJ whole genome shotgun (WGS) entry which is preliminary data.</text>
</comment>
<dbReference type="RefSeq" id="WP_270680697.1">
    <property type="nucleotide sequence ID" value="NZ_JAQFWP010000071.1"/>
</dbReference>
<dbReference type="SUPFAM" id="SSF55729">
    <property type="entry name" value="Acyl-CoA N-acyltransferases (Nat)"/>
    <property type="match status" value="1"/>
</dbReference>
<dbReference type="InterPro" id="IPR050832">
    <property type="entry name" value="Bact_Acetyltransf"/>
</dbReference>
<feature type="region of interest" description="Disordered" evidence="3">
    <location>
        <begin position="170"/>
        <end position="190"/>
    </location>
</feature>
<dbReference type="InterPro" id="IPR000182">
    <property type="entry name" value="GNAT_dom"/>
</dbReference>
<dbReference type="EMBL" id="JAQFWP010000071">
    <property type="protein sequence ID" value="MDA2808082.1"/>
    <property type="molecule type" value="Genomic_DNA"/>
</dbReference>
<dbReference type="InterPro" id="IPR016181">
    <property type="entry name" value="Acyl_CoA_acyltransferase"/>
</dbReference>
<feature type="domain" description="N-acetyltransferase" evidence="4">
    <location>
        <begin position="11"/>
        <end position="167"/>
    </location>
</feature>
<organism evidence="5 6">
    <name type="scientific">Nocardiopsis suaedae</name>
    <dbReference type="NCBI Taxonomy" id="3018444"/>
    <lineage>
        <taxon>Bacteria</taxon>
        <taxon>Bacillati</taxon>
        <taxon>Actinomycetota</taxon>
        <taxon>Actinomycetes</taxon>
        <taxon>Streptosporangiales</taxon>
        <taxon>Nocardiopsidaceae</taxon>
        <taxon>Nocardiopsis</taxon>
    </lineage>
</organism>
<dbReference type="PROSITE" id="PS51186">
    <property type="entry name" value="GNAT"/>
    <property type="match status" value="1"/>
</dbReference>
<dbReference type="Proteomes" id="UP001165685">
    <property type="component" value="Unassembled WGS sequence"/>
</dbReference>
<gene>
    <name evidence="5" type="ORF">O4U47_26470</name>
</gene>
<evidence type="ECO:0000256" key="2">
    <source>
        <dbReference type="ARBA" id="ARBA00023315"/>
    </source>
</evidence>
<dbReference type="Gene3D" id="3.40.630.30">
    <property type="match status" value="1"/>
</dbReference>
<keyword evidence="1" id="KW-0808">Transferase</keyword>